<evidence type="ECO:0000313" key="2">
    <source>
        <dbReference type="EMBL" id="ALC82080.1"/>
    </source>
</evidence>
<proteinExistence type="predicted"/>
<dbReference type="STRING" id="1441095.AM592_11025"/>
<keyword evidence="3" id="KW-1185">Reference proteome</keyword>
<evidence type="ECO:0000256" key="1">
    <source>
        <dbReference type="SAM" id="Coils"/>
    </source>
</evidence>
<protein>
    <recommendedName>
        <fullName evidence="4">DUF2524 domain-containing protein</fullName>
    </recommendedName>
</protein>
<reference evidence="2 3" key="2">
    <citation type="journal article" date="2016" name="Int. J. Syst. Evol. Microbiol.">
        <title>Bacillus gobiensis sp. nov., isolated from a soil sample.</title>
        <authorList>
            <person name="Liu B."/>
            <person name="Liu G.H."/>
            <person name="Cetin S."/>
            <person name="Schumann P."/>
            <person name="Pan Z.Z."/>
            <person name="Chen Q.Q."/>
        </authorList>
    </citation>
    <scope>NUCLEOTIDE SEQUENCE [LARGE SCALE GENOMIC DNA]</scope>
    <source>
        <strain evidence="2 3">FJAT-4402</strain>
    </source>
</reference>
<feature type="coiled-coil region" evidence="1">
    <location>
        <begin position="39"/>
        <end position="81"/>
    </location>
</feature>
<keyword evidence="1" id="KW-0175">Coiled coil</keyword>
<dbReference type="PATRIC" id="fig|1441095.3.peg.2426"/>
<reference evidence="3" key="1">
    <citation type="submission" date="2015-08" db="EMBL/GenBank/DDBJ databases">
        <title>Genome sequencing project for genomic taxonomy and phylogenomics of Bacillus-like bacteria.</title>
        <authorList>
            <person name="Liu B."/>
            <person name="Wang J."/>
            <person name="Zhu Y."/>
            <person name="Liu G."/>
            <person name="Chen Q."/>
            <person name="Chen Z."/>
            <person name="Lan J."/>
            <person name="Che J."/>
            <person name="Ge C."/>
            <person name="Shi H."/>
            <person name="Pan Z."/>
            <person name="Liu X."/>
        </authorList>
    </citation>
    <scope>NUCLEOTIDE SEQUENCE [LARGE SCALE GENOMIC DNA]</scope>
    <source>
        <strain evidence="3">FJAT-4402</strain>
    </source>
</reference>
<dbReference type="RefSeq" id="WP_053603860.1">
    <property type="nucleotide sequence ID" value="NZ_CP012600.1"/>
</dbReference>
<dbReference type="InterPro" id="IPR019668">
    <property type="entry name" value="Uncharacterised_YtzC"/>
</dbReference>
<accession>A0A0M4FUJ7</accession>
<dbReference type="EMBL" id="CP012600">
    <property type="protein sequence ID" value="ALC82080.1"/>
    <property type="molecule type" value="Genomic_DNA"/>
</dbReference>
<dbReference type="Proteomes" id="UP000067625">
    <property type="component" value="Chromosome"/>
</dbReference>
<dbReference type="AlphaFoldDB" id="A0A0M4FUJ7"/>
<evidence type="ECO:0000313" key="3">
    <source>
        <dbReference type="Proteomes" id="UP000067625"/>
    </source>
</evidence>
<gene>
    <name evidence="2" type="ORF">AM592_11025</name>
</gene>
<dbReference type="Pfam" id="PF10732">
    <property type="entry name" value="DUF2524"/>
    <property type="match status" value="1"/>
</dbReference>
<sequence length="90" mass="10679">MATRQSVEDFLAKSSEVYDSASEQYETYLKQEHFNDPEYIEAQVKLEDLVNELNKLTLSANDQQKELLYRTRLQLQSLQNQMILKKSYQK</sequence>
<dbReference type="OrthoDB" id="2970872at2"/>
<name>A0A0M4FUJ7_9BACI</name>
<organism evidence="2 3">
    <name type="scientific">Bacillus gobiensis</name>
    <dbReference type="NCBI Taxonomy" id="1441095"/>
    <lineage>
        <taxon>Bacteria</taxon>
        <taxon>Bacillati</taxon>
        <taxon>Bacillota</taxon>
        <taxon>Bacilli</taxon>
        <taxon>Bacillales</taxon>
        <taxon>Bacillaceae</taxon>
        <taxon>Bacillus</taxon>
    </lineage>
</organism>
<evidence type="ECO:0008006" key="4">
    <source>
        <dbReference type="Google" id="ProtNLM"/>
    </source>
</evidence>